<dbReference type="InterPro" id="IPR000980">
    <property type="entry name" value="SH2"/>
</dbReference>
<evidence type="ECO:0000313" key="6">
    <source>
        <dbReference type="Proteomes" id="UP000245119"/>
    </source>
</evidence>
<feature type="compositionally biased region" description="Polar residues" evidence="3">
    <location>
        <begin position="485"/>
        <end position="516"/>
    </location>
</feature>
<dbReference type="CDD" id="cd00821">
    <property type="entry name" value="PH"/>
    <property type="match status" value="1"/>
</dbReference>
<protein>
    <recommendedName>
        <fullName evidence="4">SH2 domain-containing protein</fullName>
    </recommendedName>
</protein>
<evidence type="ECO:0000259" key="4">
    <source>
        <dbReference type="PROSITE" id="PS50001"/>
    </source>
</evidence>
<dbReference type="Pfam" id="PF00017">
    <property type="entry name" value="SH2"/>
    <property type="match status" value="1"/>
</dbReference>
<dbReference type="InterPro" id="IPR039111">
    <property type="entry name" value="STAP1/STAP2"/>
</dbReference>
<dbReference type="GO" id="GO:0035591">
    <property type="term" value="F:signaling adaptor activity"/>
    <property type="evidence" value="ECO:0007669"/>
    <property type="project" value="InterPro"/>
</dbReference>
<dbReference type="SUPFAM" id="SSF50729">
    <property type="entry name" value="PH domain-like"/>
    <property type="match status" value="1"/>
</dbReference>
<evidence type="ECO:0000256" key="2">
    <source>
        <dbReference type="PROSITE-ProRule" id="PRU00191"/>
    </source>
</evidence>
<reference evidence="5 6" key="1">
    <citation type="submission" date="2018-04" db="EMBL/GenBank/DDBJ databases">
        <title>The genome of golden apple snail Pomacea canaliculata provides insight into stress tolerance and invasive adaptation.</title>
        <authorList>
            <person name="Liu C."/>
            <person name="Liu B."/>
            <person name="Ren Y."/>
            <person name="Zhang Y."/>
            <person name="Wang H."/>
            <person name="Li S."/>
            <person name="Jiang F."/>
            <person name="Yin L."/>
            <person name="Zhang G."/>
            <person name="Qian W."/>
            <person name="Fan W."/>
        </authorList>
    </citation>
    <scope>NUCLEOTIDE SEQUENCE [LARGE SCALE GENOMIC DNA]</scope>
    <source>
        <strain evidence="5">SZHN2017</strain>
        <tissue evidence="5">Muscle</tissue>
    </source>
</reference>
<sequence>MAKDQTVNFMSHEEFNRLLGVDPKREWKSVWAVLKDGIIFLFHSEITTLENHIGTLRLDQNSSVQFKDDKKHACKFEIHTSNKKNIFKVTTPYERELWRAYLTGVFTGIVSGDFILSPRELQEIQRKINQVRRQPDAGVALLSPPIPQTDAYNQRTSPAPTSLNRNSVSQVSKRSDSSGSTASAEFDPPLPNISPADFNKSTRSSISECDSLDLNSGGPFMRHKFYTDGRNETPSWFFPKCSPELAERILKSNPTQGNTLMRLSSRDLISGSYAISKCMKRTGEVLHYEIIRVAEGYKIKVQNEHSPMKCLSEVMSFFQKMSGEATTFPLKTNSLQELGIDEPHYADFIRPPSCQMIDKNSSISSYEQDGVYEEPLAIKGDLSEAFPPPPPPICLSESDRQSLSQVSQTWSSRKNELSNAGRGLPKTMSNPKPTKPSEMRTLSDIQLQMQTDSVIKDFDDQLEKISLDDLPPPLPEIPKDRPKLNLNQPIYANDDQSTKNGNGPVNTHPRYSQRSMSMPMPFDTLPSFSLESKVIANTKPPMVTPEGKRQSNPRPGLPLQTSQSFDQGVNGTNIPDSSSAEESDSSSVSESGNSNGEKQSADVYYTPVLEEDEEIYDLMYVPGQGGPIQLALNMSPMQDELRKKLEARRSKVDQVEDTVNQESDKLYENLYQN</sequence>
<feature type="compositionally biased region" description="Polar residues" evidence="3">
    <location>
        <begin position="401"/>
        <end position="412"/>
    </location>
</feature>
<dbReference type="Gene3D" id="2.30.29.30">
    <property type="entry name" value="Pleckstrin-homology domain (PH domain)/Phosphotyrosine-binding domain (PTB)"/>
    <property type="match status" value="1"/>
</dbReference>
<evidence type="ECO:0000313" key="5">
    <source>
        <dbReference type="EMBL" id="PVD19580.1"/>
    </source>
</evidence>
<feature type="compositionally biased region" description="Low complexity" evidence="3">
    <location>
        <begin position="167"/>
        <end position="180"/>
    </location>
</feature>
<name>A0A2T7NEJ0_POMCA</name>
<dbReference type="STRING" id="400727.A0A2T7NEJ0"/>
<dbReference type="InterPro" id="IPR036860">
    <property type="entry name" value="SH2_dom_sf"/>
</dbReference>
<feature type="compositionally biased region" description="Low complexity" evidence="3">
    <location>
        <begin position="585"/>
        <end position="597"/>
    </location>
</feature>
<feature type="compositionally biased region" description="Polar residues" evidence="3">
    <location>
        <begin position="150"/>
        <end position="166"/>
    </location>
</feature>
<dbReference type="InterPro" id="IPR011993">
    <property type="entry name" value="PH-like_dom_sf"/>
</dbReference>
<dbReference type="Gene3D" id="3.30.505.10">
    <property type="entry name" value="SH2 domain"/>
    <property type="match status" value="1"/>
</dbReference>
<dbReference type="CDD" id="cd00173">
    <property type="entry name" value="SH2"/>
    <property type="match status" value="1"/>
</dbReference>
<feature type="region of interest" description="Disordered" evidence="3">
    <location>
        <begin position="646"/>
        <end position="673"/>
    </location>
</feature>
<dbReference type="PROSITE" id="PS50001">
    <property type="entry name" value="SH2"/>
    <property type="match status" value="1"/>
</dbReference>
<keyword evidence="1 2" id="KW-0727">SH2 domain</keyword>
<comment type="caution">
    <text evidence="5">The sequence shown here is derived from an EMBL/GenBank/DDBJ whole genome shotgun (WGS) entry which is preliminary data.</text>
</comment>
<keyword evidence="6" id="KW-1185">Reference proteome</keyword>
<dbReference type="SUPFAM" id="SSF55550">
    <property type="entry name" value="SH2 domain"/>
    <property type="match status" value="1"/>
</dbReference>
<dbReference type="SMART" id="SM00233">
    <property type="entry name" value="PH"/>
    <property type="match status" value="1"/>
</dbReference>
<feature type="domain" description="SH2" evidence="4">
    <location>
        <begin position="236"/>
        <end position="334"/>
    </location>
</feature>
<feature type="region of interest" description="Disordered" evidence="3">
    <location>
        <begin position="394"/>
        <end position="439"/>
    </location>
</feature>
<dbReference type="AlphaFoldDB" id="A0A2T7NEJ0"/>
<dbReference type="PANTHER" id="PTHR16186:SF9">
    <property type="entry name" value="SH2 DOMAIN-CONTAINING PROTEIN"/>
    <property type="match status" value="1"/>
</dbReference>
<gene>
    <name evidence="5" type="ORF">C0Q70_20070</name>
</gene>
<dbReference type="OrthoDB" id="6086001at2759"/>
<proteinExistence type="predicted"/>
<organism evidence="5 6">
    <name type="scientific">Pomacea canaliculata</name>
    <name type="common">Golden apple snail</name>
    <dbReference type="NCBI Taxonomy" id="400727"/>
    <lineage>
        <taxon>Eukaryota</taxon>
        <taxon>Metazoa</taxon>
        <taxon>Spiralia</taxon>
        <taxon>Lophotrochozoa</taxon>
        <taxon>Mollusca</taxon>
        <taxon>Gastropoda</taxon>
        <taxon>Caenogastropoda</taxon>
        <taxon>Architaenioglossa</taxon>
        <taxon>Ampullarioidea</taxon>
        <taxon>Ampullariidae</taxon>
        <taxon>Pomacea</taxon>
    </lineage>
</organism>
<evidence type="ECO:0000256" key="3">
    <source>
        <dbReference type="SAM" id="MobiDB-lite"/>
    </source>
</evidence>
<dbReference type="Proteomes" id="UP000245119">
    <property type="component" value="Linkage Group LG13"/>
</dbReference>
<dbReference type="InterPro" id="IPR001849">
    <property type="entry name" value="PH_domain"/>
</dbReference>
<dbReference type="PANTHER" id="PTHR16186">
    <property type="entry name" value="SIGNAL-TRANSDUCING ADAPTOR PROTEIN-RELATED"/>
    <property type="match status" value="1"/>
</dbReference>
<feature type="region of interest" description="Disordered" evidence="3">
    <location>
        <begin position="133"/>
        <end position="202"/>
    </location>
</feature>
<feature type="compositionally biased region" description="Polar residues" evidence="3">
    <location>
        <begin position="559"/>
        <end position="575"/>
    </location>
</feature>
<dbReference type="EMBL" id="PZQS01000013">
    <property type="protein sequence ID" value="PVD19580.1"/>
    <property type="molecule type" value="Genomic_DNA"/>
</dbReference>
<dbReference type="SMART" id="SM00252">
    <property type="entry name" value="SH2"/>
    <property type="match status" value="1"/>
</dbReference>
<dbReference type="Pfam" id="PF00169">
    <property type="entry name" value="PH"/>
    <property type="match status" value="1"/>
</dbReference>
<accession>A0A2T7NEJ0</accession>
<feature type="region of interest" description="Disordered" evidence="3">
    <location>
        <begin position="539"/>
        <end position="606"/>
    </location>
</feature>
<feature type="region of interest" description="Disordered" evidence="3">
    <location>
        <begin position="466"/>
        <end position="524"/>
    </location>
</feature>
<evidence type="ECO:0000256" key="1">
    <source>
        <dbReference type="ARBA" id="ARBA00022999"/>
    </source>
</evidence>